<organism evidence="14 15">
    <name type="scientific">Polyodon spathula</name>
    <name type="common">North American paddlefish</name>
    <name type="synonym">Squalus spathula</name>
    <dbReference type="NCBI Taxonomy" id="7913"/>
    <lineage>
        <taxon>Eukaryota</taxon>
        <taxon>Metazoa</taxon>
        <taxon>Chordata</taxon>
        <taxon>Craniata</taxon>
        <taxon>Vertebrata</taxon>
        <taxon>Euteleostomi</taxon>
        <taxon>Actinopterygii</taxon>
        <taxon>Chondrostei</taxon>
        <taxon>Acipenseriformes</taxon>
        <taxon>Polyodontidae</taxon>
        <taxon>Polyodon</taxon>
    </lineage>
</organism>
<feature type="non-terminal residue" evidence="14">
    <location>
        <position position="302"/>
    </location>
</feature>
<dbReference type="Proteomes" id="UP001166093">
    <property type="component" value="Unassembled WGS sequence"/>
</dbReference>
<feature type="transmembrane region" description="Helical" evidence="12">
    <location>
        <begin position="12"/>
        <end position="33"/>
    </location>
</feature>
<dbReference type="PROSITE" id="PS50262">
    <property type="entry name" value="G_PROTEIN_RECEP_F1_2"/>
    <property type="match status" value="1"/>
</dbReference>
<name>A0ABS2XW44_POLSP</name>
<evidence type="ECO:0000313" key="15">
    <source>
        <dbReference type="Proteomes" id="UP001166093"/>
    </source>
</evidence>
<evidence type="ECO:0000313" key="14">
    <source>
        <dbReference type="EMBL" id="MBN3278137.1"/>
    </source>
</evidence>
<keyword evidence="15" id="KW-1185">Reference proteome</keyword>
<evidence type="ECO:0000256" key="4">
    <source>
        <dbReference type="ARBA" id="ARBA00022989"/>
    </source>
</evidence>
<feature type="transmembrane region" description="Helical" evidence="12">
    <location>
        <begin position="208"/>
        <end position="229"/>
    </location>
</feature>
<reference evidence="14" key="1">
    <citation type="journal article" date="2021" name="Cell">
        <title>Tracing the genetic footprints of vertebrate landing in non-teleost ray-finned fishes.</title>
        <authorList>
            <person name="Bi X."/>
            <person name="Wang K."/>
            <person name="Yang L."/>
            <person name="Pan H."/>
            <person name="Jiang H."/>
            <person name="Wei Q."/>
            <person name="Fang M."/>
            <person name="Yu H."/>
            <person name="Zhu C."/>
            <person name="Cai Y."/>
            <person name="He Y."/>
            <person name="Gan X."/>
            <person name="Zeng H."/>
            <person name="Yu D."/>
            <person name="Zhu Y."/>
            <person name="Jiang H."/>
            <person name="Qiu Q."/>
            <person name="Yang H."/>
            <person name="Zhang Y.E."/>
            <person name="Wang W."/>
            <person name="Zhu M."/>
            <person name="He S."/>
            <person name="Zhang G."/>
        </authorList>
    </citation>
    <scope>NUCLEOTIDE SEQUENCE</scope>
    <source>
        <strain evidence="14">Pddl_001</strain>
    </source>
</reference>
<dbReference type="SUPFAM" id="SSF81321">
    <property type="entry name" value="Family A G protein-coupled receptor-like"/>
    <property type="match status" value="1"/>
</dbReference>
<feature type="transmembrane region" description="Helical" evidence="12">
    <location>
        <begin position="164"/>
        <end position="188"/>
    </location>
</feature>
<dbReference type="PRINTS" id="PR01157">
    <property type="entry name" value="P2YPURNOCPTR"/>
</dbReference>
<feature type="transmembrane region" description="Helical" evidence="12">
    <location>
        <begin position="124"/>
        <end position="144"/>
    </location>
</feature>
<comment type="similarity">
    <text evidence="11">Belongs to the G-protein coupled receptor 1 family.</text>
</comment>
<protein>
    <submittedName>
        <fullName evidence="14">GPR4 protein</fullName>
    </submittedName>
</protein>
<feature type="non-terminal residue" evidence="14">
    <location>
        <position position="1"/>
    </location>
</feature>
<keyword evidence="9" id="KW-0325">Glycoprotein</keyword>
<keyword evidence="8 11" id="KW-0675">Receptor</keyword>
<sequence length="302" mass="34250">MNLSEDVTGLTAIYSCVFIVGLPANLLSLWGLFQLLRSSNVLPIFILNLLLSDLIQLMTLPLWVIYLQKQHKWGHGEVLCNIVGFIFYVNLYASVVFMCLVAIDRYVGIVHPLTCQRFRTAKSAIAASFGVWLVTFLYCLFGLLPSVFYEDSMCMEVYPVGLRYAVFKIGTIVLGFLLPCFILGFTAIRIRSALRASPSVTQDERRKIVGILCTITVIFVGVFGPYHLVGAYKFVAFFITSDTCKLEKALFLCYRFCYGLTSFNNILDPLFYIFICDDIRKQLRRSLHCQGRVWGSEMSTCL</sequence>
<evidence type="ECO:0000256" key="1">
    <source>
        <dbReference type="ARBA" id="ARBA00004651"/>
    </source>
</evidence>
<feature type="domain" description="G-protein coupled receptors family 1 profile" evidence="13">
    <location>
        <begin position="24"/>
        <end position="272"/>
    </location>
</feature>
<dbReference type="PANTHER" id="PTHR24234">
    <property type="entry name" value="LYSOPHOSPHATIDIC ACID RECEPTOR 5/SPHINGOSYLPHOSPHORYLCHOLINE RECEPTOR"/>
    <property type="match status" value="1"/>
</dbReference>
<evidence type="ECO:0000256" key="7">
    <source>
        <dbReference type="ARBA" id="ARBA00023157"/>
    </source>
</evidence>
<proteinExistence type="inferred from homology"/>
<feature type="transmembrane region" description="Helical" evidence="12">
    <location>
        <begin position="45"/>
        <end position="65"/>
    </location>
</feature>
<evidence type="ECO:0000256" key="11">
    <source>
        <dbReference type="RuleBase" id="RU000688"/>
    </source>
</evidence>
<evidence type="ECO:0000256" key="8">
    <source>
        <dbReference type="ARBA" id="ARBA00023170"/>
    </source>
</evidence>
<dbReference type="PANTHER" id="PTHR24234:SF9">
    <property type="entry name" value="G-PROTEIN COUPLED RECEPTOR 132-RELATED"/>
    <property type="match status" value="1"/>
</dbReference>
<evidence type="ECO:0000256" key="2">
    <source>
        <dbReference type="ARBA" id="ARBA00022475"/>
    </source>
</evidence>
<feature type="transmembrane region" description="Helical" evidence="12">
    <location>
        <begin position="85"/>
        <end position="103"/>
    </location>
</feature>
<keyword evidence="7" id="KW-1015">Disulfide bond</keyword>
<dbReference type="EMBL" id="JAAWVQ010077422">
    <property type="protein sequence ID" value="MBN3278137.1"/>
    <property type="molecule type" value="Genomic_DNA"/>
</dbReference>
<dbReference type="PRINTS" id="PR00237">
    <property type="entry name" value="GPCRRHODOPSN"/>
</dbReference>
<evidence type="ECO:0000256" key="6">
    <source>
        <dbReference type="ARBA" id="ARBA00023136"/>
    </source>
</evidence>
<evidence type="ECO:0000259" key="13">
    <source>
        <dbReference type="PROSITE" id="PS50262"/>
    </source>
</evidence>
<evidence type="ECO:0000256" key="9">
    <source>
        <dbReference type="ARBA" id="ARBA00023180"/>
    </source>
</evidence>
<comment type="subcellular location">
    <subcellularLocation>
        <location evidence="1">Cell membrane</location>
        <topology evidence="1">Multi-pass membrane protein</topology>
    </subcellularLocation>
</comment>
<keyword evidence="10 11" id="KW-0807">Transducer</keyword>
<comment type="caution">
    <text evidence="14">The sequence shown here is derived from an EMBL/GenBank/DDBJ whole genome shotgun (WGS) entry which is preliminary data.</text>
</comment>
<keyword evidence="5 11" id="KW-0297">G-protein coupled receptor</keyword>
<dbReference type="PROSITE" id="PS00237">
    <property type="entry name" value="G_PROTEIN_RECEP_F1_1"/>
    <property type="match status" value="1"/>
</dbReference>
<dbReference type="InterPro" id="IPR017452">
    <property type="entry name" value="GPCR_Rhodpsn_7TM"/>
</dbReference>
<keyword evidence="4 12" id="KW-1133">Transmembrane helix</keyword>
<gene>
    <name evidence="14" type="primary">Gpr4_2</name>
    <name evidence="14" type="ORF">GTO93_0000477</name>
</gene>
<dbReference type="Gene3D" id="1.20.1070.10">
    <property type="entry name" value="Rhodopsin 7-helix transmembrane proteins"/>
    <property type="match status" value="1"/>
</dbReference>
<evidence type="ECO:0000256" key="3">
    <source>
        <dbReference type="ARBA" id="ARBA00022692"/>
    </source>
</evidence>
<evidence type="ECO:0000256" key="10">
    <source>
        <dbReference type="ARBA" id="ARBA00023224"/>
    </source>
</evidence>
<keyword evidence="3 11" id="KW-0812">Transmembrane</keyword>
<keyword evidence="6 12" id="KW-0472">Membrane</keyword>
<dbReference type="InterPro" id="IPR000276">
    <property type="entry name" value="GPCR_Rhodpsn"/>
</dbReference>
<dbReference type="Pfam" id="PF00001">
    <property type="entry name" value="7tm_1"/>
    <property type="match status" value="1"/>
</dbReference>
<accession>A0ABS2XW44</accession>
<keyword evidence="2" id="KW-1003">Cell membrane</keyword>
<evidence type="ECO:0000256" key="5">
    <source>
        <dbReference type="ARBA" id="ARBA00023040"/>
    </source>
</evidence>
<evidence type="ECO:0000256" key="12">
    <source>
        <dbReference type="SAM" id="Phobius"/>
    </source>
</evidence>